<evidence type="ECO:0000256" key="8">
    <source>
        <dbReference type="SAM" id="SignalP"/>
    </source>
</evidence>
<proteinExistence type="inferred from homology"/>
<evidence type="ECO:0000256" key="3">
    <source>
        <dbReference type="ARBA" id="ARBA00022452"/>
    </source>
</evidence>
<dbReference type="InterPro" id="IPR012910">
    <property type="entry name" value="Plug_dom"/>
</dbReference>
<keyword evidence="5 7" id="KW-0472">Membrane</keyword>
<dbReference type="EMBL" id="CP051205">
    <property type="protein sequence ID" value="QJB34732.1"/>
    <property type="molecule type" value="Genomic_DNA"/>
</dbReference>
<dbReference type="InterPro" id="IPR036942">
    <property type="entry name" value="Beta-barrel_TonB_sf"/>
</dbReference>
<dbReference type="KEGG" id="coy:HF329_26900"/>
<dbReference type="InterPro" id="IPR037066">
    <property type="entry name" value="Plug_dom_sf"/>
</dbReference>
<dbReference type="InterPro" id="IPR023997">
    <property type="entry name" value="TonB-dep_OMP_SusC/RagA_CS"/>
</dbReference>
<evidence type="ECO:0000256" key="6">
    <source>
        <dbReference type="ARBA" id="ARBA00023237"/>
    </source>
</evidence>
<feature type="signal peptide" evidence="8">
    <location>
        <begin position="1"/>
        <end position="20"/>
    </location>
</feature>
<feature type="domain" description="TonB-dependent receptor plug" evidence="9">
    <location>
        <begin position="116"/>
        <end position="232"/>
    </location>
</feature>
<dbReference type="Gene3D" id="2.60.40.1120">
    <property type="entry name" value="Carboxypeptidase-like, regulatory domain"/>
    <property type="match status" value="1"/>
</dbReference>
<gene>
    <name evidence="10" type="ORF">HF329_26900</name>
</gene>
<keyword evidence="2 7" id="KW-0813">Transport</keyword>
<dbReference type="AlphaFoldDB" id="A0AAE6ZL43"/>
<keyword evidence="6 7" id="KW-0998">Cell outer membrane</keyword>
<evidence type="ECO:0000256" key="5">
    <source>
        <dbReference type="ARBA" id="ARBA00023136"/>
    </source>
</evidence>
<dbReference type="InterPro" id="IPR039426">
    <property type="entry name" value="TonB-dep_rcpt-like"/>
</dbReference>
<sequence>MKKGLLLWLFVALSALQALAQTRTISGKVTDAKDGAPLPGVTVRIVSSTNGTVTNATGEFQLKVEGKVAALELSFVGYATQQVSIAGKNNVDVKLARDEKGLSEVVVVGYGTVERKNLTAAVSSIKGAALTNQANSSVDRQLAGQVAGVQVAVPSGILGQAARVRIRGTNSLTSSADPLYVIDGVPYITGNQSGVTPNNPLGDINPNDIESMEVLKDGAATAIYGSRAANGVILITTKRGKLGRSRITYDNWFAAATPSKRFDLLNADEFVTIANEKYANVGKAAVAFPTPNPAGGNYNTDWQKIVTRTGFQHNHALSLSGANEQTNYYVSMGYTELNGIAVGNSQRKYQARFKLEQKALDVITVGINANVSHITNNGLNNSTSGLSGNITNALRALPNVPAKWNDGTYNLSADKQVLGSGANTEKITDNYTNILYVIDNNIYRNQNLNVTGNAFANVQIIKGLDVRTQIGINALNGEDFQYWNPVHGDGRNSKGIVFQQAIPSFRYNWVNTITYNKQLGSHNINAVAGLEYQKTRERSFSANGTNLTSAFFGQNNVITNGAGTQTIGGDIIERAFQSYFVRATYAYLDRYIVSGTFRRDAISSLPPGNQNADLPGVSVGWRLSQENFFRNSDALRFISNLKIRGGYAKVGNVEIGSYPYAGTYKTVLYGNDLALAYNQLYNPELSFETSKKTNIGLDLGLLKDRINITAEYFKNDIDGMVLAAPTPPSLGIPGAGKPNVINRNIGKMYNKGFEFSVNSTNIQREDFTWSTGFNISFVKNEVTGLVNNADMVYAYNITRVGESVGSFYGYESVGVNPANGNPLWRKANGTIVQGDFKSSAYYAYDPSKPEDMSKKAEALTATDKRVLGRSTPTYYGGLTNTFTYKGFDLNIFLSFAGGNKVYNITRQEALNNQKFQNAGKELLNRWTTPGQVTDVPKLYQGSDNFVLQNGNVSSRFLEDGKFIRAQNIGLGYTVPKRIVESIRLSNIRVFAQVQNAFVITSYSGMDPELNAYSGTRVNTEPGLDFNTNPMPRTYTIGINVGL</sequence>
<evidence type="ECO:0000256" key="4">
    <source>
        <dbReference type="ARBA" id="ARBA00022692"/>
    </source>
</evidence>
<keyword evidence="3 7" id="KW-1134">Transmembrane beta strand</keyword>
<dbReference type="InterPro" id="IPR023996">
    <property type="entry name" value="TonB-dep_OMP_SusC/RagA"/>
</dbReference>
<keyword evidence="8" id="KW-0732">Signal</keyword>
<dbReference type="Gene3D" id="2.170.130.10">
    <property type="entry name" value="TonB-dependent receptor, plug domain"/>
    <property type="match status" value="1"/>
</dbReference>
<dbReference type="NCBIfam" id="TIGR04057">
    <property type="entry name" value="SusC_RagA_signa"/>
    <property type="match status" value="1"/>
</dbReference>
<dbReference type="RefSeq" id="WP_168809083.1">
    <property type="nucleotide sequence ID" value="NZ_CP051205.1"/>
</dbReference>
<comment type="subcellular location">
    <subcellularLocation>
        <location evidence="1 7">Cell outer membrane</location>
        <topology evidence="1 7">Multi-pass membrane protein</topology>
    </subcellularLocation>
</comment>
<dbReference type="PROSITE" id="PS52016">
    <property type="entry name" value="TONB_DEPENDENT_REC_3"/>
    <property type="match status" value="1"/>
</dbReference>
<keyword evidence="10" id="KW-0675">Receptor</keyword>
<feature type="chain" id="PRO_5042017252" evidence="8">
    <location>
        <begin position="21"/>
        <end position="1042"/>
    </location>
</feature>
<dbReference type="SUPFAM" id="SSF49464">
    <property type="entry name" value="Carboxypeptidase regulatory domain-like"/>
    <property type="match status" value="1"/>
</dbReference>
<reference evidence="11" key="1">
    <citation type="submission" date="2020-04" db="EMBL/GenBank/DDBJ databases">
        <authorList>
            <person name="Kittiwongwattana C."/>
        </authorList>
    </citation>
    <scope>NUCLEOTIDE SEQUENCE [LARGE SCALE GENOMIC DNA]</scope>
    <source>
        <strain evidence="11">1310</strain>
    </source>
</reference>
<dbReference type="Pfam" id="PF13715">
    <property type="entry name" value="CarbopepD_reg_2"/>
    <property type="match status" value="1"/>
</dbReference>
<keyword evidence="4 7" id="KW-0812">Transmembrane</keyword>
<evidence type="ECO:0000313" key="10">
    <source>
        <dbReference type="EMBL" id="QJB34732.1"/>
    </source>
</evidence>
<evidence type="ECO:0000256" key="1">
    <source>
        <dbReference type="ARBA" id="ARBA00004571"/>
    </source>
</evidence>
<dbReference type="Proteomes" id="UP000502421">
    <property type="component" value="Chromosome"/>
</dbReference>
<evidence type="ECO:0000259" key="9">
    <source>
        <dbReference type="Pfam" id="PF07715"/>
    </source>
</evidence>
<name>A0AAE6ZL43_9BACT</name>
<dbReference type="NCBIfam" id="TIGR04056">
    <property type="entry name" value="OMP_RagA_SusC"/>
    <property type="match status" value="1"/>
</dbReference>
<organism evidence="10 11">
    <name type="scientific">Chitinophaga oryzae</name>
    <dbReference type="NCBI Taxonomy" id="2725414"/>
    <lineage>
        <taxon>Bacteria</taxon>
        <taxon>Pseudomonadati</taxon>
        <taxon>Bacteroidota</taxon>
        <taxon>Chitinophagia</taxon>
        <taxon>Chitinophagales</taxon>
        <taxon>Chitinophagaceae</taxon>
        <taxon>Chitinophaga</taxon>
    </lineage>
</organism>
<dbReference type="Gene3D" id="2.40.170.20">
    <property type="entry name" value="TonB-dependent receptor, beta-barrel domain"/>
    <property type="match status" value="1"/>
</dbReference>
<evidence type="ECO:0000313" key="11">
    <source>
        <dbReference type="Proteomes" id="UP000502421"/>
    </source>
</evidence>
<protein>
    <submittedName>
        <fullName evidence="10">TonB-dependent receptor</fullName>
    </submittedName>
</protein>
<comment type="similarity">
    <text evidence="7">Belongs to the TonB-dependent receptor family.</text>
</comment>
<dbReference type="Pfam" id="PF07715">
    <property type="entry name" value="Plug"/>
    <property type="match status" value="1"/>
</dbReference>
<accession>A0AAE6ZL43</accession>
<dbReference type="InterPro" id="IPR008969">
    <property type="entry name" value="CarboxyPept-like_regulatory"/>
</dbReference>
<dbReference type="GO" id="GO:0009279">
    <property type="term" value="C:cell outer membrane"/>
    <property type="evidence" value="ECO:0007669"/>
    <property type="project" value="UniProtKB-SubCell"/>
</dbReference>
<dbReference type="SUPFAM" id="SSF56935">
    <property type="entry name" value="Porins"/>
    <property type="match status" value="1"/>
</dbReference>
<evidence type="ECO:0000256" key="2">
    <source>
        <dbReference type="ARBA" id="ARBA00022448"/>
    </source>
</evidence>
<evidence type="ECO:0000256" key="7">
    <source>
        <dbReference type="PROSITE-ProRule" id="PRU01360"/>
    </source>
</evidence>